<comment type="subcellular location">
    <subcellularLocation>
        <location evidence="1">Membrane</location>
    </subcellularLocation>
</comment>
<name>A0A382ZAT3_9ZZZZ</name>
<proteinExistence type="predicted"/>
<feature type="domain" description="Bacterial surface antigen (D15)" evidence="3">
    <location>
        <begin position="4"/>
        <end position="92"/>
    </location>
</feature>
<organism evidence="4">
    <name type="scientific">marine metagenome</name>
    <dbReference type="NCBI Taxonomy" id="408172"/>
    <lineage>
        <taxon>unclassified sequences</taxon>
        <taxon>metagenomes</taxon>
        <taxon>ecological metagenomes</taxon>
    </lineage>
</organism>
<dbReference type="InterPro" id="IPR000184">
    <property type="entry name" value="Bac_surfAg_D15"/>
</dbReference>
<evidence type="ECO:0000256" key="1">
    <source>
        <dbReference type="ARBA" id="ARBA00004370"/>
    </source>
</evidence>
<gene>
    <name evidence="4" type="ORF">METZ01_LOCUS445468</name>
</gene>
<evidence type="ECO:0000259" key="3">
    <source>
        <dbReference type="Pfam" id="PF01103"/>
    </source>
</evidence>
<dbReference type="GO" id="GO:0019867">
    <property type="term" value="C:outer membrane"/>
    <property type="evidence" value="ECO:0007669"/>
    <property type="project" value="InterPro"/>
</dbReference>
<dbReference type="AlphaFoldDB" id="A0A382ZAT3"/>
<dbReference type="EMBL" id="UINC01182412">
    <property type="protein sequence ID" value="SVD92614.1"/>
    <property type="molecule type" value="Genomic_DNA"/>
</dbReference>
<sequence length="92" mass="10236">GYDEDFFFGQHRLYCNIEYRLLVGHISQVFSFVDIGSVAKSSKSMIFEPIKVGYGLGARIESKGGILRINYALSRESALSQGKIHVNLGTSF</sequence>
<evidence type="ECO:0000313" key="4">
    <source>
        <dbReference type="EMBL" id="SVD92614.1"/>
    </source>
</evidence>
<protein>
    <recommendedName>
        <fullName evidence="3">Bacterial surface antigen (D15) domain-containing protein</fullName>
    </recommendedName>
</protein>
<reference evidence="4" key="1">
    <citation type="submission" date="2018-05" db="EMBL/GenBank/DDBJ databases">
        <authorList>
            <person name="Lanie J.A."/>
            <person name="Ng W.-L."/>
            <person name="Kazmierczak K.M."/>
            <person name="Andrzejewski T.M."/>
            <person name="Davidsen T.M."/>
            <person name="Wayne K.J."/>
            <person name="Tettelin H."/>
            <person name="Glass J.I."/>
            <person name="Rusch D."/>
            <person name="Podicherti R."/>
            <person name="Tsui H.-C.T."/>
            <person name="Winkler M.E."/>
        </authorList>
    </citation>
    <scope>NUCLEOTIDE SEQUENCE</scope>
</reference>
<accession>A0A382ZAT3</accession>
<dbReference type="Gene3D" id="2.40.160.50">
    <property type="entry name" value="membrane protein fhac: a member of the omp85/tpsb transporter family"/>
    <property type="match status" value="1"/>
</dbReference>
<dbReference type="Pfam" id="PF01103">
    <property type="entry name" value="Omp85"/>
    <property type="match status" value="1"/>
</dbReference>
<evidence type="ECO:0000256" key="2">
    <source>
        <dbReference type="ARBA" id="ARBA00023136"/>
    </source>
</evidence>
<keyword evidence="2" id="KW-0472">Membrane</keyword>
<feature type="non-terminal residue" evidence="4">
    <location>
        <position position="1"/>
    </location>
</feature>